<accession>A0A9D4E6B4</accession>
<evidence type="ECO:0000313" key="8">
    <source>
        <dbReference type="EMBL" id="KAH3774702.1"/>
    </source>
</evidence>
<keyword evidence="2" id="KW-0677">Repeat</keyword>
<evidence type="ECO:0000256" key="6">
    <source>
        <dbReference type="SAM" id="MobiDB-lite"/>
    </source>
</evidence>
<evidence type="ECO:0000256" key="1">
    <source>
        <dbReference type="ARBA" id="ARBA00022723"/>
    </source>
</evidence>
<reference evidence="8" key="2">
    <citation type="submission" date="2020-11" db="EMBL/GenBank/DDBJ databases">
        <authorList>
            <person name="McCartney M.A."/>
            <person name="Auch B."/>
            <person name="Kono T."/>
            <person name="Mallez S."/>
            <person name="Becker A."/>
            <person name="Gohl D.M."/>
            <person name="Silverstein K.A.T."/>
            <person name="Koren S."/>
            <person name="Bechman K.B."/>
            <person name="Herman A."/>
            <person name="Abrahante J.E."/>
            <person name="Garbe J."/>
        </authorList>
    </citation>
    <scope>NUCLEOTIDE SEQUENCE</scope>
    <source>
        <strain evidence="8">Duluth1</strain>
        <tissue evidence="8">Whole animal</tissue>
    </source>
</reference>
<dbReference type="InterPro" id="IPR013087">
    <property type="entry name" value="Znf_C2H2_type"/>
</dbReference>
<dbReference type="FunFam" id="3.30.160.60:FF:000688">
    <property type="entry name" value="zinc finger protein 197 isoform X1"/>
    <property type="match status" value="1"/>
</dbReference>
<evidence type="ECO:0000256" key="5">
    <source>
        <dbReference type="PROSITE-ProRule" id="PRU00042"/>
    </source>
</evidence>
<dbReference type="SMART" id="SM00355">
    <property type="entry name" value="ZnF_C2H2"/>
    <property type="match status" value="5"/>
</dbReference>
<evidence type="ECO:0000259" key="7">
    <source>
        <dbReference type="PROSITE" id="PS50157"/>
    </source>
</evidence>
<dbReference type="FunFam" id="3.30.160.60:FF:000446">
    <property type="entry name" value="Zinc finger protein"/>
    <property type="match status" value="1"/>
</dbReference>
<dbReference type="InterPro" id="IPR036236">
    <property type="entry name" value="Znf_C2H2_sf"/>
</dbReference>
<dbReference type="Gene3D" id="3.30.160.60">
    <property type="entry name" value="Classic Zinc Finger"/>
    <property type="match status" value="4"/>
</dbReference>
<organism evidence="8 9">
    <name type="scientific">Dreissena polymorpha</name>
    <name type="common">Zebra mussel</name>
    <name type="synonym">Mytilus polymorpha</name>
    <dbReference type="NCBI Taxonomy" id="45954"/>
    <lineage>
        <taxon>Eukaryota</taxon>
        <taxon>Metazoa</taxon>
        <taxon>Spiralia</taxon>
        <taxon>Lophotrochozoa</taxon>
        <taxon>Mollusca</taxon>
        <taxon>Bivalvia</taxon>
        <taxon>Autobranchia</taxon>
        <taxon>Heteroconchia</taxon>
        <taxon>Euheterodonta</taxon>
        <taxon>Imparidentia</taxon>
        <taxon>Neoheterodontei</taxon>
        <taxon>Myida</taxon>
        <taxon>Dreissenoidea</taxon>
        <taxon>Dreissenidae</taxon>
        <taxon>Dreissena</taxon>
    </lineage>
</organism>
<dbReference type="AlphaFoldDB" id="A0A9D4E6B4"/>
<sequence length="331" mass="38546">MELETADVKHIMEIETSQIMPNYDMTTSDLPSTRIKSLKRKNKKSSIKRQRSYYCPFCDRVDKHKNNMRQHIRSHTDERPYKCSCCEKAYRKSSALKEHQRRVHLGEPVQKGKQPEVLKFKCEICPKAFSAKGSFDRHLRSHFNEYVFKCNICDKTFRHDSTFNRHKKYSHQSVGQTNKCNICNKTLKGCKSDLKKHIKTHLKENKNRRRLKKELANMQEDHNDTVTVKEECDTDNDLQTNKIECIVDTEHTKSRKADKQQDSAAKTAMKVTFKAVLDFSNECKNVADTLSTVKDSEYSSPEEDESVSYDSWDSNDFNSDTEDEAAMCIDA</sequence>
<dbReference type="PANTHER" id="PTHR24408:SF64">
    <property type="entry name" value="LINKING IMMUNITY AND METABOLISM-RELATED"/>
    <property type="match status" value="1"/>
</dbReference>
<dbReference type="Pfam" id="PF00096">
    <property type="entry name" value="zf-C2H2"/>
    <property type="match status" value="2"/>
</dbReference>
<dbReference type="OrthoDB" id="40579at2759"/>
<dbReference type="GO" id="GO:0043565">
    <property type="term" value="F:sequence-specific DNA binding"/>
    <property type="evidence" value="ECO:0007669"/>
    <property type="project" value="TreeGrafter"/>
</dbReference>
<feature type="domain" description="C2H2-type" evidence="7">
    <location>
        <begin position="81"/>
        <end position="109"/>
    </location>
</feature>
<feature type="domain" description="C2H2-type" evidence="7">
    <location>
        <begin position="120"/>
        <end position="147"/>
    </location>
</feature>
<keyword evidence="4" id="KW-0862">Zinc</keyword>
<protein>
    <recommendedName>
        <fullName evidence="7">C2H2-type domain-containing protein</fullName>
    </recommendedName>
</protein>
<dbReference type="GO" id="GO:0000981">
    <property type="term" value="F:DNA-binding transcription factor activity, RNA polymerase II-specific"/>
    <property type="evidence" value="ECO:0007669"/>
    <property type="project" value="TreeGrafter"/>
</dbReference>
<name>A0A9D4E6B4_DREPO</name>
<dbReference type="PROSITE" id="PS00028">
    <property type="entry name" value="ZINC_FINGER_C2H2_1"/>
    <property type="match status" value="3"/>
</dbReference>
<dbReference type="Proteomes" id="UP000828390">
    <property type="component" value="Unassembled WGS sequence"/>
</dbReference>
<dbReference type="EMBL" id="JAIWYP010000009">
    <property type="protein sequence ID" value="KAH3774702.1"/>
    <property type="molecule type" value="Genomic_DNA"/>
</dbReference>
<gene>
    <name evidence="8" type="ORF">DPMN_176090</name>
</gene>
<proteinExistence type="predicted"/>
<dbReference type="GO" id="GO:0005634">
    <property type="term" value="C:nucleus"/>
    <property type="evidence" value="ECO:0007669"/>
    <property type="project" value="TreeGrafter"/>
</dbReference>
<feature type="domain" description="C2H2-type" evidence="7">
    <location>
        <begin position="148"/>
        <end position="171"/>
    </location>
</feature>
<reference evidence="8" key="1">
    <citation type="journal article" date="2019" name="bioRxiv">
        <title>The Genome of the Zebra Mussel, Dreissena polymorpha: A Resource for Invasive Species Research.</title>
        <authorList>
            <person name="McCartney M.A."/>
            <person name="Auch B."/>
            <person name="Kono T."/>
            <person name="Mallez S."/>
            <person name="Zhang Y."/>
            <person name="Obille A."/>
            <person name="Becker A."/>
            <person name="Abrahante J.E."/>
            <person name="Garbe J."/>
            <person name="Badalamenti J.P."/>
            <person name="Herman A."/>
            <person name="Mangelson H."/>
            <person name="Liachko I."/>
            <person name="Sullivan S."/>
            <person name="Sone E.D."/>
            <person name="Koren S."/>
            <person name="Silverstein K.A.T."/>
            <person name="Beckman K.B."/>
            <person name="Gohl D.M."/>
        </authorList>
    </citation>
    <scope>NUCLEOTIDE SEQUENCE</scope>
    <source>
        <strain evidence="8">Duluth1</strain>
        <tissue evidence="8">Whole animal</tissue>
    </source>
</reference>
<evidence type="ECO:0000256" key="2">
    <source>
        <dbReference type="ARBA" id="ARBA00022737"/>
    </source>
</evidence>
<keyword evidence="9" id="KW-1185">Reference proteome</keyword>
<evidence type="ECO:0000256" key="4">
    <source>
        <dbReference type="ARBA" id="ARBA00022833"/>
    </source>
</evidence>
<dbReference type="GO" id="GO:0008270">
    <property type="term" value="F:zinc ion binding"/>
    <property type="evidence" value="ECO:0007669"/>
    <property type="project" value="UniProtKB-KW"/>
</dbReference>
<evidence type="ECO:0000313" key="9">
    <source>
        <dbReference type="Proteomes" id="UP000828390"/>
    </source>
</evidence>
<comment type="caution">
    <text evidence="8">The sequence shown here is derived from an EMBL/GenBank/DDBJ whole genome shotgun (WGS) entry which is preliminary data.</text>
</comment>
<feature type="domain" description="C2H2-type" evidence="7">
    <location>
        <begin position="53"/>
        <end position="80"/>
    </location>
</feature>
<keyword evidence="1" id="KW-0479">Metal-binding</keyword>
<keyword evidence="3 5" id="KW-0863">Zinc-finger</keyword>
<feature type="region of interest" description="Disordered" evidence="6">
    <location>
        <begin position="294"/>
        <end position="331"/>
    </location>
</feature>
<evidence type="ECO:0000256" key="3">
    <source>
        <dbReference type="ARBA" id="ARBA00022771"/>
    </source>
</evidence>
<dbReference type="PROSITE" id="PS50157">
    <property type="entry name" value="ZINC_FINGER_C2H2_2"/>
    <property type="match status" value="4"/>
</dbReference>
<dbReference type="PANTHER" id="PTHR24408">
    <property type="entry name" value="ZINC FINGER PROTEIN"/>
    <property type="match status" value="1"/>
</dbReference>
<dbReference type="SUPFAM" id="SSF57667">
    <property type="entry name" value="beta-beta-alpha zinc fingers"/>
    <property type="match status" value="2"/>
</dbReference>